<dbReference type="AlphaFoldDB" id="A0A087SWH7"/>
<feature type="domain" description="PDZ" evidence="1">
    <location>
        <begin position="6"/>
        <end position="83"/>
    </location>
</feature>
<proteinExistence type="predicted"/>
<dbReference type="InterPro" id="IPR001478">
    <property type="entry name" value="PDZ"/>
</dbReference>
<dbReference type="SUPFAM" id="SSF50156">
    <property type="entry name" value="PDZ domain-like"/>
    <property type="match status" value="1"/>
</dbReference>
<dbReference type="Gene3D" id="2.30.42.10">
    <property type="match status" value="1"/>
</dbReference>
<name>A0A087SWH7_STEMI</name>
<feature type="non-terminal residue" evidence="2">
    <location>
        <position position="83"/>
    </location>
</feature>
<organism evidence="2 3">
    <name type="scientific">Stegodyphus mimosarum</name>
    <name type="common">African social velvet spider</name>
    <dbReference type="NCBI Taxonomy" id="407821"/>
    <lineage>
        <taxon>Eukaryota</taxon>
        <taxon>Metazoa</taxon>
        <taxon>Ecdysozoa</taxon>
        <taxon>Arthropoda</taxon>
        <taxon>Chelicerata</taxon>
        <taxon>Arachnida</taxon>
        <taxon>Araneae</taxon>
        <taxon>Araneomorphae</taxon>
        <taxon>Entelegynae</taxon>
        <taxon>Eresoidea</taxon>
        <taxon>Eresidae</taxon>
        <taxon>Stegodyphus</taxon>
    </lineage>
</organism>
<dbReference type="EMBL" id="KK112265">
    <property type="protein sequence ID" value="KFM57216.1"/>
    <property type="molecule type" value="Genomic_DNA"/>
</dbReference>
<sequence length="83" mass="9302">MDNLVSILLQRNDSKMEWGFNLGMFENQMIIDTVKRGTISSYYISPGDAVLQIAGRSTKAMTVEKARHLVTQSGNAVEIIIRK</sequence>
<evidence type="ECO:0000313" key="3">
    <source>
        <dbReference type="Proteomes" id="UP000054359"/>
    </source>
</evidence>
<protein>
    <recommendedName>
        <fullName evidence="1">PDZ domain-containing protein</fullName>
    </recommendedName>
</protein>
<dbReference type="PROSITE" id="PS50106">
    <property type="entry name" value="PDZ"/>
    <property type="match status" value="1"/>
</dbReference>
<dbReference type="OrthoDB" id="445995at2759"/>
<dbReference type="Proteomes" id="UP000054359">
    <property type="component" value="Unassembled WGS sequence"/>
</dbReference>
<keyword evidence="3" id="KW-1185">Reference proteome</keyword>
<evidence type="ECO:0000313" key="2">
    <source>
        <dbReference type="EMBL" id="KFM57216.1"/>
    </source>
</evidence>
<gene>
    <name evidence="2" type="ORF">X975_11813</name>
</gene>
<evidence type="ECO:0000259" key="1">
    <source>
        <dbReference type="PROSITE" id="PS50106"/>
    </source>
</evidence>
<dbReference type="InterPro" id="IPR036034">
    <property type="entry name" value="PDZ_sf"/>
</dbReference>
<reference evidence="2 3" key="1">
    <citation type="submission" date="2013-11" db="EMBL/GenBank/DDBJ databases">
        <title>Genome sequencing of Stegodyphus mimosarum.</title>
        <authorList>
            <person name="Bechsgaard J."/>
        </authorList>
    </citation>
    <scope>NUCLEOTIDE SEQUENCE [LARGE SCALE GENOMIC DNA]</scope>
</reference>
<dbReference type="OMA" id="DSKMEWG"/>
<accession>A0A087SWH7</accession>
<dbReference type="Pfam" id="PF00595">
    <property type="entry name" value="PDZ"/>
    <property type="match status" value="1"/>
</dbReference>